<evidence type="ECO:0000313" key="1">
    <source>
        <dbReference type="EMBL" id="HFK96885.1"/>
    </source>
</evidence>
<dbReference type="AlphaFoldDB" id="A0A832A0B4"/>
<organism evidence="1">
    <name type="scientific">Desulfacinum infernum</name>
    <dbReference type="NCBI Taxonomy" id="35837"/>
    <lineage>
        <taxon>Bacteria</taxon>
        <taxon>Pseudomonadati</taxon>
        <taxon>Thermodesulfobacteriota</taxon>
        <taxon>Syntrophobacteria</taxon>
        <taxon>Syntrophobacterales</taxon>
        <taxon>Syntrophobacteraceae</taxon>
        <taxon>Desulfacinum</taxon>
    </lineage>
</organism>
<reference evidence="1" key="1">
    <citation type="journal article" date="2020" name="mSystems">
        <title>Genome- and Community-Level Interaction Insights into Carbon Utilization and Element Cycling Functions of Hydrothermarchaeota in Hydrothermal Sediment.</title>
        <authorList>
            <person name="Zhou Z."/>
            <person name="Liu Y."/>
            <person name="Xu W."/>
            <person name="Pan J."/>
            <person name="Luo Z.H."/>
            <person name="Li M."/>
        </authorList>
    </citation>
    <scope>NUCLEOTIDE SEQUENCE [LARGE SCALE GENOMIC DNA]</scope>
    <source>
        <strain evidence="1">SpSt-456</strain>
    </source>
</reference>
<sequence length="212" mass="22828">MDFKGPLNAWDVCRVEIVDGDALGAFFPWFQSGLWILVPSGTTVAKLLAETWRLSPEKIHRDVGTVFRNGIPVDCLEATDVSDGDVLALSGPMPGLAGAILRKNSPLAGLRHSARAVSSAASAAGQTLHRIQVKLFNRLIEDVGPVLLKGGIELERAAALQCLRDWQASERRKPERVLLNGADVPFAEAAAAIEQGSWRCVAFIVRLEPPSA</sequence>
<proteinExistence type="predicted"/>
<comment type="caution">
    <text evidence="1">The sequence shown here is derived from an EMBL/GenBank/DDBJ whole genome shotgun (WGS) entry which is preliminary data.</text>
</comment>
<evidence type="ECO:0008006" key="2">
    <source>
        <dbReference type="Google" id="ProtNLM"/>
    </source>
</evidence>
<protein>
    <recommendedName>
        <fullName evidence="2">MoaD/ThiS family protein</fullName>
    </recommendedName>
</protein>
<accession>A0A832A0B4</accession>
<dbReference type="EMBL" id="DSTK01000017">
    <property type="protein sequence ID" value="HFK96885.1"/>
    <property type="molecule type" value="Genomic_DNA"/>
</dbReference>
<gene>
    <name evidence="1" type="ORF">ENS06_06115</name>
</gene>
<name>A0A832A0B4_9BACT</name>